<dbReference type="EMBL" id="FQVB01000042">
    <property type="protein sequence ID" value="SHG10658.1"/>
    <property type="molecule type" value="Genomic_DNA"/>
</dbReference>
<dbReference type="PANTHER" id="PTHR34322">
    <property type="entry name" value="TRANSPOSASE, Y1_TNP DOMAIN-CONTAINING"/>
    <property type="match status" value="1"/>
</dbReference>
<dbReference type="GO" id="GO:0006313">
    <property type="term" value="P:DNA transposition"/>
    <property type="evidence" value="ECO:0007669"/>
    <property type="project" value="InterPro"/>
</dbReference>
<gene>
    <name evidence="2" type="ORF">SAMN02745206_03271</name>
</gene>
<keyword evidence="3" id="KW-1185">Reference proteome</keyword>
<accession>A0A1M5H436</accession>
<dbReference type="RefSeq" id="WP_073041391.1">
    <property type="nucleotide sequence ID" value="NZ_FQVB01000042.1"/>
</dbReference>
<dbReference type="InterPro" id="IPR002686">
    <property type="entry name" value="Transposase_17"/>
</dbReference>
<dbReference type="GO" id="GO:0004803">
    <property type="term" value="F:transposase activity"/>
    <property type="evidence" value="ECO:0007669"/>
    <property type="project" value="InterPro"/>
</dbReference>
<dbReference type="GO" id="GO:0003677">
    <property type="term" value="F:DNA binding"/>
    <property type="evidence" value="ECO:0007669"/>
    <property type="project" value="InterPro"/>
</dbReference>
<dbReference type="Proteomes" id="UP000184076">
    <property type="component" value="Unassembled WGS sequence"/>
</dbReference>
<dbReference type="Pfam" id="PF01797">
    <property type="entry name" value="Y1_Tnp"/>
    <property type="match status" value="1"/>
</dbReference>
<evidence type="ECO:0000313" key="2">
    <source>
        <dbReference type="EMBL" id="SHG10658.1"/>
    </source>
</evidence>
<evidence type="ECO:0000313" key="3">
    <source>
        <dbReference type="Proteomes" id="UP000184076"/>
    </source>
</evidence>
<dbReference type="OrthoDB" id="5469728at2"/>
<dbReference type="SUPFAM" id="SSF143422">
    <property type="entry name" value="Transposase IS200-like"/>
    <property type="match status" value="1"/>
</dbReference>
<name>A0A1M5H436_9BACT</name>
<dbReference type="AlphaFoldDB" id="A0A1M5H436"/>
<organism evidence="2 3">
    <name type="scientific">Desulfacinum infernum DSM 9756</name>
    <dbReference type="NCBI Taxonomy" id="1121391"/>
    <lineage>
        <taxon>Bacteria</taxon>
        <taxon>Pseudomonadati</taxon>
        <taxon>Thermodesulfobacteriota</taxon>
        <taxon>Syntrophobacteria</taxon>
        <taxon>Syntrophobacterales</taxon>
        <taxon>Syntrophobacteraceae</taxon>
        <taxon>Desulfacinum</taxon>
    </lineage>
</organism>
<dbReference type="STRING" id="1121391.SAMN02745206_03271"/>
<proteinExistence type="predicted"/>
<dbReference type="SMART" id="SM01321">
    <property type="entry name" value="Y1_Tnp"/>
    <property type="match status" value="1"/>
</dbReference>
<reference evidence="3" key="1">
    <citation type="submission" date="2016-11" db="EMBL/GenBank/DDBJ databases">
        <authorList>
            <person name="Varghese N."/>
            <person name="Submissions S."/>
        </authorList>
    </citation>
    <scope>NUCLEOTIDE SEQUENCE [LARGE SCALE GENOMIC DNA]</scope>
    <source>
        <strain evidence="3">DSM 9756</strain>
    </source>
</reference>
<sequence>MARTLRMKASGEEAYYHVVSRTVGGEFYLGDVEKERLLQVIRTYGRLYFVEILGFCLMSNHFHLVVKTRRCAEVTDAEIVERVSSHYGLSPDVVRLKDLAALREKLCDLSEFVRSVKLEFSRWYNRKNRRRGYFWGDRFKSVLLESGAALAQCLAYIELNPVRARIAERPEEYRWSSLSFRLAGKGEFLSWDGMETRDVRAYLAMVYEVGKGGRVDSKGREKGRIPRDTEKPVSLWRHKVRFFTDGLVLGSKGFVLDAYERFSQCIHKKERRAHRTAGVEGVFSLRRLTEAV</sequence>
<protein>
    <submittedName>
        <fullName evidence="2">REP element-mobilizing transposase RayT</fullName>
    </submittedName>
</protein>
<dbReference type="InterPro" id="IPR036515">
    <property type="entry name" value="Transposase_17_sf"/>
</dbReference>
<evidence type="ECO:0000259" key="1">
    <source>
        <dbReference type="SMART" id="SM01321"/>
    </source>
</evidence>
<dbReference type="PANTHER" id="PTHR34322:SF2">
    <property type="entry name" value="TRANSPOSASE IS200-LIKE DOMAIN-CONTAINING PROTEIN"/>
    <property type="match status" value="1"/>
</dbReference>
<feature type="domain" description="Transposase IS200-like" evidence="1">
    <location>
        <begin position="11"/>
        <end position="160"/>
    </location>
</feature>
<dbReference type="Gene3D" id="3.30.70.1290">
    <property type="entry name" value="Transposase IS200-like"/>
    <property type="match status" value="1"/>
</dbReference>